<dbReference type="AlphaFoldDB" id="A0AAV5INQ6"/>
<gene>
    <name evidence="2" type="ORF">SLEP1_g14507</name>
</gene>
<comment type="caution">
    <text evidence="2">The sequence shown here is derived from an EMBL/GenBank/DDBJ whole genome shotgun (WGS) entry which is preliminary data.</text>
</comment>
<dbReference type="Gene3D" id="3.60.10.10">
    <property type="entry name" value="Endonuclease/exonuclease/phosphatase"/>
    <property type="match status" value="1"/>
</dbReference>
<dbReference type="InterPro" id="IPR036691">
    <property type="entry name" value="Endo/exonu/phosph_ase_sf"/>
</dbReference>
<evidence type="ECO:0000313" key="3">
    <source>
        <dbReference type="Proteomes" id="UP001054252"/>
    </source>
</evidence>
<dbReference type="InterPro" id="IPR000477">
    <property type="entry name" value="RT_dom"/>
</dbReference>
<evidence type="ECO:0000313" key="2">
    <source>
        <dbReference type="EMBL" id="GKV02020.1"/>
    </source>
</evidence>
<evidence type="ECO:0000259" key="1">
    <source>
        <dbReference type="PROSITE" id="PS50878"/>
    </source>
</evidence>
<dbReference type="SUPFAM" id="SSF56219">
    <property type="entry name" value="DNase I-like"/>
    <property type="match status" value="1"/>
</dbReference>
<feature type="domain" description="Reverse transcriptase" evidence="1">
    <location>
        <begin position="494"/>
        <end position="772"/>
    </location>
</feature>
<dbReference type="CDD" id="cd01650">
    <property type="entry name" value="RT_nLTR_like"/>
    <property type="match status" value="1"/>
</dbReference>
<dbReference type="SUPFAM" id="SSF56672">
    <property type="entry name" value="DNA/RNA polymerases"/>
    <property type="match status" value="1"/>
</dbReference>
<dbReference type="InterPro" id="IPR043502">
    <property type="entry name" value="DNA/RNA_pol_sf"/>
</dbReference>
<organism evidence="2 3">
    <name type="scientific">Rubroshorea leprosula</name>
    <dbReference type="NCBI Taxonomy" id="152421"/>
    <lineage>
        <taxon>Eukaryota</taxon>
        <taxon>Viridiplantae</taxon>
        <taxon>Streptophyta</taxon>
        <taxon>Embryophyta</taxon>
        <taxon>Tracheophyta</taxon>
        <taxon>Spermatophyta</taxon>
        <taxon>Magnoliopsida</taxon>
        <taxon>eudicotyledons</taxon>
        <taxon>Gunneridae</taxon>
        <taxon>Pentapetalae</taxon>
        <taxon>rosids</taxon>
        <taxon>malvids</taxon>
        <taxon>Malvales</taxon>
        <taxon>Dipterocarpaceae</taxon>
        <taxon>Rubroshorea</taxon>
    </lineage>
</organism>
<name>A0AAV5INQ6_9ROSI</name>
<keyword evidence="3" id="KW-1185">Reference proteome</keyword>
<reference evidence="2 3" key="1">
    <citation type="journal article" date="2021" name="Commun. Biol.">
        <title>The genome of Shorea leprosula (Dipterocarpaceae) highlights the ecological relevance of drought in aseasonal tropical rainforests.</title>
        <authorList>
            <person name="Ng K.K.S."/>
            <person name="Kobayashi M.J."/>
            <person name="Fawcett J.A."/>
            <person name="Hatakeyama M."/>
            <person name="Paape T."/>
            <person name="Ng C.H."/>
            <person name="Ang C.C."/>
            <person name="Tnah L.H."/>
            <person name="Lee C.T."/>
            <person name="Nishiyama T."/>
            <person name="Sese J."/>
            <person name="O'Brien M.J."/>
            <person name="Copetti D."/>
            <person name="Mohd Noor M.I."/>
            <person name="Ong R.C."/>
            <person name="Putra M."/>
            <person name="Sireger I.Z."/>
            <person name="Indrioko S."/>
            <person name="Kosugi Y."/>
            <person name="Izuno A."/>
            <person name="Isagi Y."/>
            <person name="Lee S.L."/>
            <person name="Shimizu K.K."/>
        </authorList>
    </citation>
    <scope>NUCLEOTIDE SEQUENCE [LARGE SCALE GENOMIC DNA]</scope>
    <source>
        <strain evidence="2">214</strain>
    </source>
</reference>
<proteinExistence type="predicted"/>
<dbReference type="PANTHER" id="PTHR31635:SF196">
    <property type="entry name" value="REVERSE TRANSCRIPTASE DOMAIN-CONTAINING PROTEIN-RELATED"/>
    <property type="match status" value="1"/>
</dbReference>
<dbReference type="EMBL" id="BPVZ01000018">
    <property type="protein sequence ID" value="GKV02020.1"/>
    <property type="molecule type" value="Genomic_DNA"/>
</dbReference>
<protein>
    <recommendedName>
        <fullName evidence="1">Reverse transcriptase domain-containing protein</fullName>
    </recommendedName>
</protein>
<accession>A0AAV5INQ6</accession>
<dbReference type="Pfam" id="PF00078">
    <property type="entry name" value="RVT_1"/>
    <property type="match status" value="1"/>
</dbReference>
<dbReference type="Proteomes" id="UP001054252">
    <property type="component" value="Unassembled WGS sequence"/>
</dbReference>
<dbReference type="PROSITE" id="PS50878">
    <property type="entry name" value="RT_POL"/>
    <property type="match status" value="1"/>
</dbReference>
<sequence length="1024" mass="117109">MGAERKVVRQDGVEDLMQPMENRLRLSALEGQALVLVDVGTATGGCKGLQLWDAGWMEDLVEAMGRRLRMIFAFLDGMGSVGGGRTTVRFRGGLWYSDECDWVMKESIGASGGLICVWNTVNFVKLGEFVGDGFLGIEGIWGAGKVLCYFVNVYASQDKCTKARLWEELGTMVMEKGGCWMIAGDFNAIRCPKERRGRTGVCPEMEEFNVFIESTKLVDIRLANRRFTWYRPDGSSMSRLDRFLMTEEMYSLGCEWVQQGMKRTISDHCAVILKTRIADWGPRPFRVLDAWQQHPDFKNAVEGKWRGMEVEGYAGYRCKQKLKMLKEFLKGWNRDVFGDMEAQFEMATVLVEKIDRRNEDFDLEEFEVSQRHDGVQEIWDILRKKEAIWRQKSRCNWVRMGDANTRFFHKIANGRRAQNNILGISCDGRWVEEPTLVKREKKEWLERPFSTEEIEEGLRGCEGTKAPGPDGYNFNFIKFAWSILKEDFVSFFNEFHSNGRLVRGLNSSFLTLIPKKNNPIELKDYRPINLIRCVYKLLAKVLANRLKAVLSEIISETQSAFLGGRQLADSVLALNEVVDEIKKSKQKAFVFKADFAKAYDCVDWAFLDWMMERFGFGVRWRGWIMECLSTAKVSVLVNGSPTEEFEIGKGLRQGDPLSPFLFLMVGEGLHGLIRKSEEEGLFRGVEVGKKGLVVSLLEFADDTVILGKADGENVFMVKAVLRWFELMSGLRINFSKSSVYGFNVSTRWLNGMACSLRCGVGKTPFLYLGLPIGGGFCGGGAGLSRKIPWVKWDVVCGNKAQGGLGVSDLRRKNWALLGKWWFRFGDGVGSLWKRVVREKYYEGRCEVDITAISNLRVSKVWKDIISIGGRSVRLRNMLGNGFRWEVGCGSRVGFWREKWAGDNSLRDLCPRLFALAANKEGLVGDMGEWVGDRWQWNLVWRRGRMGREKDEEEALWGVVDCVHLKKGQEDIWSWIHDPGGKYLVKTAYEFLSPEERHLDTQYCRLIWCSKRDCFVVCVMRGWRM</sequence>
<dbReference type="PANTHER" id="PTHR31635">
    <property type="entry name" value="REVERSE TRANSCRIPTASE DOMAIN-CONTAINING PROTEIN-RELATED"/>
    <property type="match status" value="1"/>
</dbReference>